<dbReference type="Proteomes" id="UP000692954">
    <property type="component" value="Unassembled WGS sequence"/>
</dbReference>
<accession>A0A8S1K9C5</accession>
<dbReference type="OrthoDB" id="446723at2759"/>
<organism evidence="1 2">
    <name type="scientific">Paramecium sonneborni</name>
    <dbReference type="NCBI Taxonomy" id="65129"/>
    <lineage>
        <taxon>Eukaryota</taxon>
        <taxon>Sar</taxon>
        <taxon>Alveolata</taxon>
        <taxon>Ciliophora</taxon>
        <taxon>Intramacronucleata</taxon>
        <taxon>Oligohymenophorea</taxon>
        <taxon>Peniculida</taxon>
        <taxon>Parameciidae</taxon>
        <taxon>Paramecium</taxon>
    </lineage>
</organism>
<gene>
    <name evidence="1" type="ORF">PSON_ATCC_30995.1.T0050405</name>
</gene>
<reference evidence="1" key="1">
    <citation type="submission" date="2021-01" db="EMBL/GenBank/DDBJ databases">
        <authorList>
            <consortium name="Genoscope - CEA"/>
            <person name="William W."/>
        </authorList>
    </citation>
    <scope>NUCLEOTIDE SEQUENCE</scope>
</reference>
<dbReference type="PANTHER" id="PTHR12277:SF81">
    <property type="entry name" value="PROTEIN ABHD13"/>
    <property type="match status" value="1"/>
</dbReference>
<evidence type="ECO:0000313" key="1">
    <source>
        <dbReference type="EMBL" id="CAD8051173.1"/>
    </source>
</evidence>
<name>A0A8S1K9C5_9CILI</name>
<evidence type="ECO:0000313" key="2">
    <source>
        <dbReference type="Proteomes" id="UP000692954"/>
    </source>
</evidence>
<comment type="caution">
    <text evidence="1">The sequence shown here is derived from an EMBL/GenBank/DDBJ whole genome shotgun (WGS) entry which is preliminary data.</text>
</comment>
<sequence length="411" mass="46894">MSNLKSSLTVGIFQSLSFCGLRQKILKNIAFQPPKVSYALKPRIDDNTTQSTYKNVCSIQQIEDEQFIRQKSKSYDDENINQLGLLDLAEELMQFSSGSTSPSREDLTCPSHDFYLIDEHGKEVSIPKQDNLELTGYFLKGRKGHKIASIYVKSTFPMSDMVILFSHGNASDLGYMIDTLIDLCTNLRINVFAYEYSGYGLSQGKCTDLNIINNVQVAYDFLVTQLKFDPTKIIVYGYSIGSGPSVMLVSDDEFPVGGLVVHSGLSSGLRVLNNKLKSTPFYDIFPNVDRIKNVTCPVFIMHGLEDEIIDYTQAKLLANNCQRLFEYWEVENIGHSGIDTNADHRKNYFYKLRDFIKLIKQENQTIKELKQRNTASPKNTKSYNHYYDNKLRDFHLNCKKIEDSDSLKKQL</sequence>
<proteinExistence type="predicted"/>
<keyword evidence="2" id="KW-1185">Reference proteome</keyword>
<dbReference type="EMBL" id="CAJJDN010000005">
    <property type="protein sequence ID" value="CAD8051173.1"/>
    <property type="molecule type" value="Genomic_DNA"/>
</dbReference>
<dbReference type="AlphaFoldDB" id="A0A8S1K9C5"/>
<evidence type="ECO:0008006" key="3">
    <source>
        <dbReference type="Google" id="ProtNLM"/>
    </source>
</evidence>
<protein>
    <recommendedName>
        <fullName evidence="3">Serine aminopeptidase S33 domain-containing protein</fullName>
    </recommendedName>
</protein>
<dbReference type="PANTHER" id="PTHR12277">
    <property type="entry name" value="ALPHA/BETA HYDROLASE DOMAIN-CONTAINING PROTEIN"/>
    <property type="match status" value="1"/>
</dbReference>